<protein>
    <recommendedName>
        <fullName evidence="5 17">Tetrahydromethanopterin S-methyltransferase subunit E</fullName>
        <ecNumber evidence="16 17">7.2.1.4</ecNumber>
    </recommendedName>
    <alternativeName>
        <fullName evidence="14 17">N5-methyltetrahydromethanopterin--coenzyme M methyltransferase subunit E</fullName>
    </alternativeName>
</protein>
<evidence type="ECO:0000256" key="10">
    <source>
        <dbReference type="ARBA" id="ARBA00022692"/>
    </source>
</evidence>
<feature type="transmembrane region" description="Helical" evidence="17">
    <location>
        <begin position="86"/>
        <end position="110"/>
    </location>
</feature>
<dbReference type="Proteomes" id="UP000600363">
    <property type="component" value="Unassembled WGS sequence"/>
</dbReference>
<keyword evidence="6 17" id="KW-1003">Cell membrane</keyword>
<comment type="subunit">
    <text evidence="4 17">The complex is composed of 8 subunits; MtrA, MtrB, MtrC, MtrD, MtrE, MtrF, MtrG and MtrH.</text>
</comment>
<evidence type="ECO:0000256" key="6">
    <source>
        <dbReference type="ARBA" id="ARBA00022475"/>
    </source>
</evidence>
<feature type="transmembrane region" description="Helical" evidence="17">
    <location>
        <begin position="258"/>
        <end position="280"/>
    </location>
</feature>
<evidence type="ECO:0000313" key="19">
    <source>
        <dbReference type="Proteomes" id="UP000600363"/>
    </source>
</evidence>
<dbReference type="PIRSF" id="PIRSF016509">
    <property type="entry name" value="MtrE"/>
    <property type="match status" value="1"/>
</dbReference>
<keyword evidence="17" id="KW-0484">Methanogenesis</keyword>
<comment type="function">
    <text evidence="1 17">Part of a complex that catalyzes the formation of methyl-coenzyme M and tetrahydromethanopterin from coenzyme M and methyl-tetrahydromethanopterin. This is an energy-conserving, sodium-ion translocating step.</text>
</comment>
<evidence type="ECO:0000256" key="2">
    <source>
        <dbReference type="ARBA" id="ARBA00004651"/>
    </source>
</evidence>
<proteinExistence type="inferred from homology"/>
<organism evidence="18 19">
    <name type="scientific">Methermicoccus shengliensis</name>
    <dbReference type="NCBI Taxonomy" id="660064"/>
    <lineage>
        <taxon>Archaea</taxon>
        <taxon>Methanobacteriati</taxon>
        <taxon>Methanobacteriota</taxon>
        <taxon>Stenosarchaea group</taxon>
        <taxon>Methanomicrobia</taxon>
        <taxon>Methanosarcinales</taxon>
        <taxon>Methermicoccaceae</taxon>
        <taxon>Methermicoccus</taxon>
    </lineage>
</organism>
<comment type="caution">
    <text evidence="18">The sequence shown here is derived from an EMBL/GenBank/DDBJ whole genome shotgun (WGS) entry which is preliminary data.</text>
</comment>
<dbReference type="EC" id="7.2.1.4" evidence="16 17"/>
<comment type="similarity">
    <text evidence="3 17">Belongs to the MtrE family.</text>
</comment>
<dbReference type="GO" id="GO:0032259">
    <property type="term" value="P:methylation"/>
    <property type="evidence" value="ECO:0007669"/>
    <property type="project" value="UniProtKB-KW"/>
</dbReference>
<dbReference type="AlphaFoldDB" id="A0A832RXG5"/>
<keyword evidence="9 17" id="KW-0808">Transferase</keyword>
<keyword evidence="10 17" id="KW-0812">Transmembrane</keyword>
<dbReference type="GO" id="GO:0005886">
    <property type="term" value="C:plasma membrane"/>
    <property type="evidence" value="ECO:0007669"/>
    <property type="project" value="UniProtKB-SubCell"/>
</dbReference>
<dbReference type="UniPathway" id="UPA00640">
    <property type="reaction ID" value="UER00698"/>
</dbReference>
<comment type="pathway">
    <text evidence="17">One-carbon metabolism; methanogenesis from CO(2); methyl-coenzyme M from 5,10-methylene-5,6,7,8-tetrahydromethanopterin: step 2/2.</text>
</comment>
<keyword evidence="7 17" id="KW-0554">One-carbon metabolism</keyword>
<evidence type="ECO:0000256" key="16">
    <source>
        <dbReference type="ARBA" id="ARBA00044970"/>
    </source>
</evidence>
<evidence type="ECO:0000256" key="8">
    <source>
        <dbReference type="ARBA" id="ARBA00022603"/>
    </source>
</evidence>
<dbReference type="InterPro" id="IPR005780">
    <property type="entry name" value="MeTrfase_E"/>
</dbReference>
<evidence type="ECO:0000313" key="18">
    <source>
        <dbReference type="EMBL" id="HIH70335.1"/>
    </source>
</evidence>
<comment type="catalytic activity">
    <reaction evidence="15 17">
        <text>5-methyl-5,6,7,8-tetrahydromethanopterin + coenzyme M + 2 Na(+)(in) = 5,6,7,8-tetrahydromethanopterin + methyl-coenzyme M + 2 Na(+)(out)</text>
        <dbReference type="Rhea" id="RHEA:53492"/>
        <dbReference type="ChEBI" id="CHEBI:29101"/>
        <dbReference type="ChEBI" id="CHEBI:58103"/>
        <dbReference type="ChEBI" id="CHEBI:58116"/>
        <dbReference type="ChEBI" id="CHEBI:58286"/>
        <dbReference type="ChEBI" id="CHEBI:58319"/>
        <dbReference type="EC" id="7.2.1.4"/>
    </reaction>
</comment>
<evidence type="ECO:0000256" key="13">
    <source>
        <dbReference type="ARBA" id="ARBA00023136"/>
    </source>
</evidence>
<evidence type="ECO:0000256" key="1">
    <source>
        <dbReference type="ARBA" id="ARBA00002533"/>
    </source>
</evidence>
<keyword evidence="13 17" id="KW-0472">Membrane</keyword>
<keyword evidence="8 17" id="KW-0489">Methyltransferase</keyword>
<feature type="transmembrane region" description="Helical" evidence="17">
    <location>
        <begin position="131"/>
        <end position="156"/>
    </location>
</feature>
<evidence type="ECO:0000256" key="7">
    <source>
        <dbReference type="ARBA" id="ARBA00022563"/>
    </source>
</evidence>
<evidence type="ECO:0000256" key="5">
    <source>
        <dbReference type="ARBA" id="ARBA00015120"/>
    </source>
</evidence>
<dbReference type="GO" id="GO:0012506">
    <property type="term" value="C:vesicle membrane"/>
    <property type="evidence" value="ECO:0007669"/>
    <property type="project" value="InterPro"/>
</dbReference>
<evidence type="ECO:0000256" key="11">
    <source>
        <dbReference type="ARBA" id="ARBA00022967"/>
    </source>
</evidence>
<name>A0A832RXG5_9EURY</name>
<dbReference type="GO" id="GO:0030269">
    <property type="term" value="F:tetrahydromethanopterin S-methyltransferase activity"/>
    <property type="evidence" value="ECO:0007669"/>
    <property type="project" value="UniProtKB-UniRule"/>
</dbReference>
<evidence type="ECO:0000256" key="17">
    <source>
        <dbReference type="HAMAP-Rule" id="MF_01098"/>
    </source>
</evidence>
<keyword evidence="11 17" id="KW-1278">Translocase</keyword>
<dbReference type="HAMAP" id="MF_01098">
    <property type="entry name" value="MtrE"/>
    <property type="match status" value="1"/>
</dbReference>
<gene>
    <name evidence="17" type="primary">mtrE</name>
    <name evidence="18" type="ORF">HA299_07000</name>
</gene>
<dbReference type="NCBIfam" id="TIGR01113">
    <property type="entry name" value="mtrE"/>
    <property type="match status" value="1"/>
</dbReference>
<evidence type="ECO:0000256" key="9">
    <source>
        <dbReference type="ARBA" id="ARBA00022679"/>
    </source>
</evidence>
<evidence type="ECO:0000256" key="15">
    <source>
        <dbReference type="ARBA" id="ARBA00044880"/>
    </source>
</evidence>
<comment type="caution">
    <text evidence="17">Lacks conserved residue(s) required for the propagation of feature annotation.</text>
</comment>
<dbReference type="RefSeq" id="WP_042687037.1">
    <property type="nucleotide sequence ID" value="NZ_DUIH01000022.1"/>
</dbReference>
<evidence type="ECO:0000256" key="4">
    <source>
        <dbReference type="ARBA" id="ARBA00011616"/>
    </source>
</evidence>
<dbReference type="Pfam" id="PF04206">
    <property type="entry name" value="MtrE"/>
    <property type="match status" value="1"/>
</dbReference>
<evidence type="ECO:0000256" key="12">
    <source>
        <dbReference type="ARBA" id="ARBA00022989"/>
    </source>
</evidence>
<dbReference type="GO" id="GO:0006730">
    <property type="term" value="P:one-carbon metabolic process"/>
    <property type="evidence" value="ECO:0007669"/>
    <property type="project" value="UniProtKB-UniRule"/>
</dbReference>
<dbReference type="GO" id="GO:0005737">
    <property type="term" value="C:cytoplasm"/>
    <property type="evidence" value="ECO:0007669"/>
    <property type="project" value="InterPro"/>
</dbReference>
<comment type="subcellular location">
    <subcellularLocation>
        <location evidence="2 17">Cell membrane</location>
        <topology evidence="2 17">Multi-pass membrane protein</topology>
    </subcellularLocation>
</comment>
<reference evidence="18" key="1">
    <citation type="journal article" date="2020" name="bioRxiv">
        <title>A rank-normalized archaeal taxonomy based on genome phylogeny resolves widespread incomplete and uneven classifications.</title>
        <authorList>
            <person name="Rinke C."/>
            <person name="Chuvochina M."/>
            <person name="Mussig A.J."/>
            <person name="Chaumeil P.-A."/>
            <person name="Waite D.W."/>
            <person name="Whitman W.B."/>
            <person name="Parks D.H."/>
            <person name="Hugenholtz P."/>
        </authorList>
    </citation>
    <scope>NUCLEOTIDE SEQUENCE</scope>
    <source>
        <strain evidence="18">UBA12518</strain>
    </source>
</reference>
<accession>A0A832RXG5</accession>
<keyword evidence="12 17" id="KW-1133">Transmembrane helix</keyword>
<evidence type="ECO:0000256" key="14">
    <source>
        <dbReference type="ARBA" id="ARBA00029819"/>
    </source>
</evidence>
<sequence>MDILLEMGLVAIMGAAATVAGAAEDLESDIGSQSNPNSQVQLAPQMGKPHRIFNKAISGEPPAYGLWCSSGAVVTSVLLGANVSPLMAIAVGALMGSIALGLFAITPYLGRSASQRRYKQPIYLDVIRNHLFGIMGHGYIAIFCILIISYIMHVLLAHPFPIPLLALIWGITVGAIASSTGDVHYGSEREFQNYEFGSGLNAANSGDIVRRAEAGLRSSIDNAWFCAKYGGPATGLTFGLTVFIDNWRTTLLHPTAGLGWYAVALGVGVVVLTILLNRLIELHARNTFGPYKQDNTEAAA</sequence>
<feature type="transmembrane region" description="Helical" evidence="17">
    <location>
        <begin position="162"/>
        <end position="181"/>
    </location>
</feature>
<dbReference type="GO" id="GO:0019386">
    <property type="term" value="P:methanogenesis, from carbon dioxide"/>
    <property type="evidence" value="ECO:0007669"/>
    <property type="project" value="UniProtKB-UniRule"/>
</dbReference>
<dbReference type="EMBL" id="DUIH01000022">
    <property type="protein sequence ID" value="HIH70335.1"/>
    <property type="molecule type" value="Genomic_DNA"/>
</dbReference>
<evidence type="ECO:0000256" key="3">
    <source>
        <dbReference type="ARBA" id="ARBA00009612"/>
    </source>
</evidence>